<dbReference type="Gene3D" id="3.90.550.10">
    <property type="entry name" value="Spore Coat Polysaccharide Biosynthesis Protein SpsA, Chain A"/>
    <property type="match status" value="1"/>
</dbReference>
<name>A0ABV7FKK0_9ALTE</name>
<gene>
    <name evidence="5" type="ORF">ACFOHL_04315</name>
</gene>
<evidence type="ECO:0000259" key="4">
    <source>
        <dbReference type="Pfam" id="PF00535"/>
    </source>
</evidence>
<keyword evidence="2 5" id="KW-0328">Glycosyltransferase</keyword>
<evidence type="ECO:0000313" key="5">
    <source>
        <dbReference type="EMBL" id="MFC3120829.1"/>
    </source>
</evidence>
<sequence length="311" mass="35670">MEAIITVLMPVYNGNQKHLTLSINSILGQTLTDFEFLIVNDGSGAEISALLNKIACSDERVRLINCEQNGGIVNALNIGLKNTHTKWLARHDSDDIAEPQRLAKQLEYMQNNPQIDASFTGAIIIDEGGKRQSALGVSTEHETMAAELAFNSRLRHPSLFIKTEVLEKLGGYTSGYGISEDYRLWVDLVMSGFTLGGINQNLIQYRLTPDSFEKRMKMWCSTIVISQEFIERYYQINISESIFQKFWYNVFAGLPNYRLTFRELKEVITFIKALRKKHLFDAVWRQEIIWRCRQNVNVSTLPILLYFTLIK</sequence>
<dbReference type="PANTHER" id="PTHR43685:SF5">
    <property type="entry name" value="GLYCOSYLTRANSFERASE EPSE-RELATED"/>
    <property type="match status" value="1"/>
</dbReference>
<keyword evidence="6" id="KW-1185">Reference proteome</keyword>
<dbReference type="EC" id="2.4.-.-" evidence="5"/>
<evidence type="ECO:0000256" key="1">
    <source>
        <dbReference type="ARBA" id="ARBA00006739"/>
    </source>
</evidence>
<reference evidence="6" key="1">
    <citation type="journal article" date="2019" name="Int. J. Syst. Evol. Microbiol.">
        <title>The Global Catalogue of Microorganisms (GCM) 10K type strain sequencing project: providing services to taxonomists for standard genome sequencing and annotation.</title>
        <authorList>
            <consortium name="The Broad Institute Genomics Platform"/>
            <consortium name="The Broad Institute Genome Sequencing Center for Infectious Disease"/>
            <person name="Wu L."/>
            <person name="Ma J."/>
        </authorList>
    </citation>
    <scope>NUCLEOTIDE SEQUENCE [LARGE SCALE GENOMIC DNA]</scope>
    <source>
        <strain evidence="6">KCTC 52473</strain>
    </source>
</reference>
<dbReference type="RefSeq" id="WP_376918972.1">
    <property type="nucleotide sequence ID" value="NZ_JBHRSW010000006.1"/>
</dbReference>
<dbReference type="Pfam" id="PF00535">
    <property type="entry name" value="Glycos_transf_2"/>
    <property type="match status" value="1"/>
</dbReference>
<dbReference type="InterPro" id="IPR029044">
    <property type="entry name" value="Nucleotide-diphossugar_trans"/>
</dbReference>
<protein>
    <submittedName>
        <fullName evidence="5">Glycosyltransferase</fullName>
        <ecNumber evidence="5">2.4.-.-</ecNumber>
    </submittedName>
</protein>
<dbReference type="InterPro" id="IPR001173">
    <property type="entry name" value="Glyco_trans_2-like"/>
</dbReference>
<dbReference type="InterPro" id="IPR050834">
    <property type="entry name" value="Glycosyltransf_2"/>
</dbReference>
<evidence type="ECO:0000256" key="3">
    <source>
        <dbReference type="ARBA" id="ARBA00022679"/>
    </source>
</evidence>
<accession>A0ABV7FKK0</accession>
<dbReference type="GO" id="GO:0016757">
    <property type="term" value="F:glycosyltransferase activity"/>
    <property type="evidence" value="ECO:0007669"/>
    <property type="project" value="UniProtKB-KW"/>
</dbReference>
<dbReference type="Proteomes" id="UP001595478">
    <property type="component" value="Unassembled WGS sequence"/>
</dbReference>
<dbReference type="SUPFAM" id="SSF53448">
    <property type="entry name" value="Nucleotide-diphospho-sugar transferases"/>
    <property type="match status" value="1"/>
</dbReference>
<comment type="similarity">
    <text evidence="1">Belongs to the glycosyltransferase 2 family.</text>
</comment>
<dbReference type="EMBL" id="JBHRSW010000006">
    <property type="protein sequence ID" value="MFC3120829.1"/>
    <property type="molecule type" value="Genomic_DNA"/>
</dbReference>
<evidence type="ECO:0000256" key="2">
    <source>
        <dbReference type="ARBA" id="ARBA00022676"/>
    </source>
</evidence>
<comment type="caution">
    <text evidence="5">The sequence shown here is derived from an EMBL/GenBank/DDBJ whole genome shotgun (WGS) entry which is preliminary data.</text>
</comment>
<keyword evidence="3 5" id="KW-0808">Transferase</keyword>
<dbReference type="PANTHER" id="PTHR43685">
    <property type="entry name" value="GLYCOSYLTRANSFERASE"/>
    <property type="match status" value="1"/>
</dbReference>
<organism evidence="5 6">
    <name type="scientific">Agaribacter flavus</name>
    <dbReference type="NCBI Taxonomy" id="1902781"/>
    <lineage>
        <taxon>Bacteria</taxon>
        <taxon>Pseudomonadati</taxon>
        <taxon>Pseudomonadota</taxon>
        <taxon>Gammaproteobacteria</taxon>
        <taxon>Alteromonadales</taxon>
        <taxon>Alteromonadaceae</taxon>
        <taxon>Agaribacter</taxon>
    </lineage>
</organism>
<feature type="domain" description="Glycosyltransferase 2-like" evidence="4">
    <location>
        <begin position="6"/>
        <end position="154"/>
    </location>
</feature>
<proteinExistence type="inferred from homology"/>
<evidence type="ECO:0000313" key="6">
    <source>
        <dbReference type="Proteomes" id="UP001595478"/>
    </source>
</evidence>